<dbReference type="Pfam" id="PF00891">
    <property type="entry name" value="Methyltransf_2"/>
    <property type="match status" value="1"/>
</dbReference>
<dbReference type="InterPro" id="IPR016461">
    <property type="entry name" value="COMT-like"/>
</dbReference>
<dbReference type="EMBL" id="CP121195">
    <property type="protein sequence ID" value="XBH14609.1"/>
    <property type="molecule type" value="Genomic_DNA"/>
</dbReference>
<evidence type="ECO:0000259" key="6">
    <source>
        <dbReference type="Pfam" id="PF08100"/>
    </source>
</evidence>
<keyword evidence="1 8" id="KW-0489">Methyltransferase</keyword>
<dbReference type="InterPro" id="IPR036390">
    <property type="entry name" value="WH_DNA-bd_sf"/>
</dbReference>
<evidence type="ECO:0000256" key="3">
    <source>
        <dbReference type="ARBA" id="ARBA00022691"/>
    </source>
</evidence>
<evidence type="ECO:0000313" key="7">
    <source>
        <dbReference type="EMBL" id="XBH11182.1"/>
    </source>
</evidence>
<dbReference type="InterPro" id="IPR029063">
    <property type="entry name" value="SAM-dependent_MTases_sf"/>
</dbReference>
<dbReference type="EMBL" id="CP121194">
    <property type="protein sequence ID" value="XBH11182.1"/>
    <property type="molecule type" value="Genomic_DNA"/>
</dbReference>
<reference evidence="8" key="1">
    <citation type="submission" date="2023-03" db="EMBL/GenBank/DDBJ databases">
        <title>Edaphobacter sp.</title>
        <authorList>
            <person name="Huber K.J."/>
            <person name="Papendorf J."/>
            <person name="Pilke C."/>
            <person name="Bunk B."/>
            <person name="Sproeer C."/>
            <person name="Pester M."/>
        </authorList>
    </citation>
    <scope>NUCLEOTIDE SEQUENCE</scope>
    <source>
        <strain evidence="7">DSM 109919</strain>
        <strain evidence="8">DSM 109920</strain>
    </source>
</reference>
<keyword evidence="3" id="KW-0949">S-adenosyl-L-methionine</keyword>
<dbReference type="PROSITE" id="PS51683">
    <property type="entry name" value="SAM_OMT_II"/>
    <property type="match status" value="1"/>
</dbReference>
<dbReference type="AlphaFoldDB" id="A0AAU7DA47"/>
<accession>A0AAU7DA47</accession>
<dbReference type="Gene3D" id="1.10.10.10">
    <property type="entry name" value="Winged helix-like DNA-binding domain superfamily/Winged helix DNA-binding domain"/>
    <property type="match status" value="1"/>
</dbReference>
<dbReference type="GO" id="GO:0032259">
    <property type="term" value="P:methylation"/>
    <property type="evidence" value="ECO:0007669"/>
    <property type="project" value="UniProtKB-KW"/>
</dbReference>
<dbReference type="GO" id="GO:0046983">
    <property type="term" value="F:protein dimerization activity"/>
    <property type="evidence" value="ECO:0007669"/>
    <property type="project" value="InterPro"/>
</dbReference>
<dbReference type="InterPro" id="IPR036388">
    <property type="entry name" value="WH-like_DNA-bd_sf"/>
</dbReference>
<keyword evidence="2" id="KW-0808">Transferase</keyword>
<feature type="domain" description="O-methyltransferase C-terminal" evidence="5">
    <location>
        <begin position="112"/>
        <end position="323"/>
    </location>
</feature>
<evidence type="ECO:0000313" key="8">
    <source>
        <dbReference type="EMBL" id="XBH14609.1"/>
    </source>
</evidence>
<dbReference type="InterPro" id="IPR012967">
    <property type="entry name" value="COMT_dimerisation"/>
</dbReference>
<evidence type="ECO:0000256" key="1">
    <source>
        <dbReference type="ARBA" id="ARBA00022603"/>
    </source>
</evidence>
<dbReference type="Gene3D" id="3.40.50.150">
    <property type="entry name" value="Vaccinia Virus protein VP39"/>
    <property type="match status" value="1"/>
</dbReference>
<dbReference type="PANTHER" id="PTHR43712:SF2">
    <property type="entry name" value="O-METHYLTRANSFERASE CICE"/>
    <property type="match status" value="1"/>
</dbReference>
<dbReference type="PIRSF" id="PIRSF005739">
    <property type="entry name" value="O-mtase"/>
    <property type="match status" value="1"/>
</dbReference>
<proteinExistence type="predicted"/>
<evidence type="ECO:0000256" key="4">
    <source>
        <dbReference type="PIRSR" id="PIRSR005739-1"/>
    </source>
</evidence>
<feature type="active site" description="Proton acceptor" evidence="4">
    <location>
        <position position="248"/>
    </location>
</feature>
<organism evidence="8">
    <name type="scientific">Edaphobacter paludis</name>
    <dbReference type="NCBI Taxonomy" id="3035702"/>
    <lineage>
        <taxon>Bacteria</taxon>
        <taxon>Pseudomonadati</taxon>
        <taxon>Acidobacteriota</taxon>
        <taxon>Terriglobia</taxon>
        <taxon>Terriglobales</taxon>
        <taxon>Acidobacteriaceae</taxon>
        <taxon>Edaphobacter</taxon>
    </lineage>
</organism>
<dbReference type="PANTHER" id="PTHR43712">
    <property type="entry name" value="PUTATIVE (AFU_ORTHOLOGUE AFUA_4G14580)-RELATED"/>
    <property type="match status" value="1"/>
</dbReference>
<dbReference type="Pfam" id="PF08100">
    <property type="entry name" value="Dimerisation"/>
    <property type="match status" value="1"/>
</dbReference>
<accession>A0AAU7CZR8</accession>
<dbReference type="RefSeq" id="WP_348268669.1">
    <property type="nucleotide sequence ID" value="NZ_CP121194.1"/>
</dbReference>
<dbReference type="KEGG" id="epl:P4G45_05480"/>
<feature type="domain" description="O-methyltransferase dimerisation" evidence="6">
    <location>
        <begin position="16"/>
        <end position="87"/>
    </location>
</feature>
<dbReference type="GO" id="GO:0008171">
    <property type="term" value="F:O-methyltransferase activity"/>
    <property type="evidence" value="ECO:0007669"/>
    <property type="project" value="InterPro"/>
</dbReference>
<protein>
    <submittedName>
        <fullName evidence="8">Methyltransferase</fullName>
    </submittedName>
</protein>
<evidence type="ECO:0000256" key="2">
    <source>
        <dbReference type="ARBA" id="ARBA00022679"/>
    </source>
</evidence>
<evidence type="ECO:0000259" key="5">
    <source>
        <dbReference type="Pfam" id="PF00891"/>
    </source>
</evidence>
<gene>
    <name evidence="7" type="ORF">P4G45_05480</name>
    <name evidence="8" type="ORF">P8936_05450</name>
</gene>
<dbReference type="SUPFAM" id="SSF46785">
    <property type="entry name" value="Winged helix' DNA-binding domain"/>
    <property type="match status" value="1"/>
</dbReference>
<dbReference type="InterPro" id="IPR001077">
    <property type="entry name" value="COMT_C"/>
</dbReference>
<dbReference type="SUPFAM" id="SSF53335">
    <property type="entry name" value="S-adenosyl-L-methionine-dependent methyltransferases"/>
    <property type="match status" value="1"/>
</dbReference>
<name>A0AAU7DA47_9BACT</name>
<sequence>MSAIGNVTANTELVDMAMSYSRSCILCAAARLGIADALGNDERTVEELAQTCNANAASLYRLLRALAVLGITTESAPHRFALTPFGQPLRKDAPNSAWASVVFWSDLLADNWSHLTDCIRTGDTAMQIMQQQGITSHWATAPDANAIFRAVMGTAPTENYLPIAKRWDFASRHVIADLGGGGGSLLAAILSTSPHLQGMLVDRPESIEAAKPRFQNNDLSARCKLIAADLRTEVPRGADTYILKHVLHGYTDTAAAEVLRNCRDVMDADARLLIIEFVLPDIISEPNPQLQRRLFSDLNMLAVTGGKERSAAEWSTLLQASGFTTVQFIPVAEMDVSIIEARTSS</sequence>